<dbReference type="Gene3D" id="3.40.50.10240">
    <property type="entry name" value="Thiamin pyrophosphokinase, catalytic domain"/>
    <property type="match status" value="1"/>
</dbReference>
<evidence type="ECO:0000256" key="2">
    <source>
        <dbReference type="ARBA" id="ARBA00006785"/>
    </source>
</evidence>
<dbReference type="UniPathway" id="UPA00060">
    <property type="reaction ID" value="UER00597"/>
</dbReference>
<dbReference type="PANTHER" id="PTHR13622:SF8">
    <property type="entry name" value="THIAMIN PYROPHOSPHOKINASE 1"/>
    <property type="match status" value="1"/>
</dbReference>
<gene>
    <name evidence="9" type="ORF">ACRE_061100</name>
</gene>
<evidence type="ECO:0000313" key="9">
    <source>
        <dbReference type="EMBL" id="KFH43169.1"/>
    </source>
</evidence>
<dbReference type="SUPFAM" id="SSF63862">
    <property type="entry name" value="Thiamin pyrophosphokinase, substrate-binding domain"/>
    <property type="match status" value="1"/>
</dbReference>
<comment type="similarity">
    <text evidence="2 7">Belongs to the thiamine pyrophosphokinase family.</text>
</comment>
<comment type="caution">
    <text evidence="9">The sequence shown here is derived from an EMBL/GenBank/DDBJ whole genome shotgun (WGS) entry which is preliminary data.</text>
</comment>
<evidence type="ECO:0000256" key="1">
    <source>
        <dbReference type="ARBA" id="ARBA00005078"/>
    </source>
</evidence>
<dbReference type="NCBIfam" id="TIGR01378">
    <property type="entry name" value="thi_PPkinase"/>
    <property type="match status" value="1"/>
</dbReference>
<dbReference type="EC" id="2.7.6.2" evidence="7"/>
<dbReference type="EMBL" id="JPKY01000076">
    <property type="protein sequence ID" value="KFH43169.1"/>
    <property type="molecule type" value="Genomic_DNA"/>
</dbReference>
<keyword evidence="4 7" id="KW-0547">Nucleotide-binding</keyword>
<organism evidence="9 10">
    <name type="scientific">Hapsidospora chrysogenum (strain ATCC 11550 / CBS 779.69 / DSM 880 / IAM 14645 / JCM 23072 / IMI 49137)</name>
    <name type="common">Acremonium chrysogenum</name>
    <dbReference type="NCBI Taxonomy" id="857340"/>
    <lineage>
        <taxon>Eukaryota</taxon>
        <taxon>Fungi</taxon>
        <taxon>Dikarya</taxon>
        <taxon>Ascomycota</taxon>
        <taxon>Pezizomycotina</taxon>
        <taxon>Sordariomycetes</taxon>
        <taxon>Hypocreomycetidae</taxon>
        <taxon>Hypocreales</taxon>
        <taxon>Bionectriaceae</taxon>
        <taxon>Hapsidospora</taxon>
    </lineage>
</organism>
<evidence type="ECO:0000259" key="8">
    <source>
        <dbReference type="SMART" id="SM00983"/>
    </source>
</evidence>
<proteinExistence type="inferred from homology"/>
<dbReference type="Proteomes" id="UP000029964">
    <property type="component" value="Unassembled WGS sequence"/>
</dbReference>
<evidence type="ECO:0000256" key="7">
    <source>
        <dbReference type="PIRNR" id="PIRNR031057"/>
    </source>
</evidence>
<dbReference type="InterPro" id="IPR036759">
    <property type="entry name" value="TPK_catalytic_sf"/>
</dbReference>
<dbReference type="GO" id="GO:0004788">
    <property type="term" value="F:thiamine diphosphokinase activity"/>
    <property type="evidence" value="ECO:0007669"/>
    <property type="project" value="UniProtKB-UniRule"/>
</dbReference>
<dbReference type="STRING" id="857340.A0A086T1D7"/>
<dbReference type="InterPro" id="IPR007373">
    <property type="entry name" value="Thiamin_PyroPKinase_B1-bd"/>
</dbReference>
<dbReference type="InterPro" id="IPR007371">
    <property type="entry name" value="TPK_catalytic"/>
</dbReference>
<evidence type="ECO:0000256" key="5">
    <source>
        <dbReference type="ARBA" id="ARBA00022777"/>
    </source>
</evidence>
<evidence type="ECO:0000313" key="10">
    <source>
        <dbReference type="Proteomes" id="UP000029964"/>
    </source>
</evidence>
<protein>
    <recommendedName>
        <fullName evidence="7">Thiamine pyrophosphokinase</fullName>
        <ecNumber evidence="7">2.7.6.2</ecNumber>
    </recommendedName>
</protein>
<dbReference type="Pfam" id="PF04265">
    <property type="entry name" value="TPK_B1_binding"/>
    <property type="match status" value="1"/>
</dbReference>
<dbReference type="InterPro" id="IPR006282">
    <property type="entry name" value="Thi_PPkinase"/>
</dbReference>
<comment type="pathway">
    <text evidence="1 7">Cofactor biosynthesis; thiamine diphosphate biosynthesis; thiamine diphosphate from thiamine: step 1/1.</text>
</comment>
<keyword evidence="10" id="KW-1185">Reference proteome</keyword>
<dbReference type="CDD" id="cd07995">
    <property type="entry name" value="TPK"/>
    <property type="match status" value="1"/>
</dbReference>
<dbReference type="GO" id="GO:0016301">
    <property type="term" value="F:kinase activity"/>
    <property type="evidence" value="ECO:0007669"/>
    <property type="project" value="UniProtKB-UniRule"/>
</dbReference>
<sequence>MASNGVVVEWRPAQMLQGRDVAPDFALLILNQPLRNGVNLRKLWRSSSLRIAADGGANRLHELSSFQGKFSNLQVIIGDLDSLKPSVRDFYTSQPTPARIIQEADQDSTDFGKAVNWIRNKHPGGMDIVALGGIGGRVDQGIRQLHEMYMFQQDPSYAAGRLYLLSGSSMTFLLKTGSHHIRVREDEDNEANVFGKHVGIIPLREPSRITTRGLKWDVTDWETELAGGKLSTSNHVLPETRWVKVETTKDVLFTISLAKVDGEDDA</sequence>
<dbReference type="OrthoDB" id="25149at2759"/>
<dbReference type="InterPro" id="IPR016966">
    <property type="entry name" value="Thiamin_pyrophosphokinase_euk"/>
</dbReference>
<dbReference type="GO" id="GO:0006772">
    <property type="term" value="P:thiamine metabolic process"/>
    <property type="evidence" value="ECO:0007669"/>
    <property type="project" value="InterPro"/>
</dbReference>
<dbReference type="HOGENOM" id="CLU_044237_0_0_1"/>
<dbReference type="SMART" id="SM00983">
    <property type="entry name" value="TPK_B1_binding"/>
    <property type="match status" value="1"/>
</dbReference>
<dbReference type="GO" id="GO:0005524">
    <property type="term" value="F:ATP binding"/>
    <property type="evidence" value="ECO:0007669"/>
    <property type="project" value="UniProtKB-UniRule"/>
</dbReference>
<keyword evidence="3 7" id="KW-0808">Transferase</keyword>
<dbReference type="GO" id="GO:0009229">
    <property type="term" value="P:thiamine diphosphate biosynthetic process"/>
    <property type="evidence" value="ECO:0007669"/>
    <property type="project" value="UniProtKB-UniRule"/>
</dbReference>
<reference evidence="10" key="1">
    <citation type="journal article" date="2014" name="Genome Announc.">
        <title>Genome sequence and annotation of Acremonium chrysogenum, producer of the beta-lactam antibiotic cephalosporin C.</title>
        <authorList>
            <person name="Terfehr D."/>
            <person name="Dahlmann T.A."/>
            <person name="Specht T."/>
            <person name="Zadra I."/>
            <person name="Kuernsteiner H."/>
            <person name="Kueck U."/>
        </authorList>
    </citation>
    <scope>NUCLEOTIDE SEQUENCE [LARGE SCALE GENOMIC DNA]</scope>
    <source>
        <strain evidence="10">ATCC 11550 / CBS 779.69 / DSM 880 / IAM 14645 / JCM 23072 / IMI 49137</strain>
    </source>
</reference>
<dbReference type="PANTHER" id="PTHR13622">
    <property type="entry name" value="THIAMIN PYROPHOSPHOKINASE"/>
    <property type="match status" value="1"/>
</dbReference>
<accession>A0A086T1D7</accession>
<dbReference type="InterPro" id="IPR036371">
    <property type="entry name" value="TPK_B1-bd_sf"/>
</dbReference>
<evidence type="ECO:0000256" key="3">
    <source>
        <dbReference type="ARBA" id="ARBA00022679"/>
    </source>
</evidence>
<dbReference type="SUPFAM" id="SSF63999">
    <property type="entry name" value="Thiamin pyrophosphokinase, catalytic domain"/>
    <property type="match status" value="1"/>
</dbReference>
<dbReference type="AlphaFoldDB" id="A0A086T1D7"/>
<evidence type="ECO:0000256" key="6">
    <source>
        <dbReference type="ARBA" id="ARBA00022840"/>
    </source>
</evidence>
<dbReference type="PIRSF" id="PIRSF031057">
    <property type="entry name" value="Thiamin_pyrophosphokinase"/>
    <property type="match status" value="1"/>
</dbReference>
<evidence type="ECO:0000256" key="4">
    <source>
        <dbReference type="ARBA" id="ARBA00022741"/>
    </source>
</evidence>
<keyword evidence="5 7" id="KW-0418">Kinase</keyword>
<dbReference type="Pfam" id="PF04263">
    <property type="entry name" value="TPK_catalytic"/>
    <property type="match status" value="1"/>
</dbReference>
<keyword evidence="6 7" id="KW-0067">ATP-binding</keyword>
<comment type="catalytic activity">
    <reaction evidence="7">
        <text>thiamine + ATP = thiamine diphosphate + AMP + H(+)</text>
        <dbReference type="Rhea" id="RHEA:11576"/>
        <dbReference type="ChEBI" id="CHEBI:15378"/>
        <dbReference type="ChEBI" id="CHEBI:18385"/>
        <dbReference type="ChEBI" id="CHEBI:30616"/>
        <dbReference type="ChEBI" id="CHEBI:58937"/>
        <dbReference type="ChEBI" id="CHEBI:456215"/>
    </reaction>
</comment>
<name>A0A086T1D7_HAPC1</name>
<dbReference type="GO" id="GO:0030975">
    <property type="term" value="F:thiamine binding"/>
    <property type="evidence" value="ECO:0007669"/>
    <property type="project" value="UniProtKB-UniRule"/>
</dbReference>
<feature type="domain" description="Thiamin pyrophosphokinase thiamin-binding" evidence="8">
    <location>
        <begin position="177"/>
        <end position="251"/>
    </location>
</feature>